<evidence type="ECO:0000259" key="1">
    <source>
        <dbReference type="PROSITE" id="PS50181"/>
    </source>
</evidence>
<dbReference type="InterPro" id="IPR036047">
    <property type="entry name" value="F-box-like_dom_sf"/>
</dbReference>
<accession>A0A0K0EWE2</accession>
<dbReference type="WBParaSite" id="SVE_0084200.1">
    <property type="protein sequence ID" value="SVE_0084200.1"/>
    <property type="gene ID" value="SVE_0084200"/>
</dbReference>
<sequence>MDFGLLSLPPEILAKIFSYITWNELVNVKLSARKFYFVTEKYLKDMQKPKLCRIKFLNGCFPDDYKDRIKITFSILITSANRIEDINEIEKELRLLPSELGQLNSFLQKVDLTLLNYLDFSLDNYTKVMQIFSDYFNNPNIMDSIHVDVTIFRKDPGNTLSFLQKIQKVKKLKLDLRFPYIKISRDFIIPVKNSLLELEIEESLNTAFINPRMINYFVENNPNLTSYYLCYEKFGPLKMVIETIAKAELSRRNNGCFHREIFIRIEYGTDEILFALIRYFYSEQFPYKSRYVQPGVILYKGKSKCPVCGEFDIIAIANY</sequence>
<dbReference type="SUPFAM" id="SSF81383">
    <property type="entry name" value="F-box domain"/>
    <property type="match status" value="1"/>
</dbReference>
<dbReference type="InterPro" id="IPR001810">
    <property type="entry name" value="F-box_dom"/>
</dbReference>
<keyword evidence="2" id="KW-1185">Reference proteome</keyword>
<reference evidence="2" key="1">
    <citation type="submission" date="2014-07" db="EMBL/GenBank/DDBJ databases">
        <authorList>
            <person name="Martin A.A"/>
            <person name="De Silva N."/>
        </authorList>
    </citation>
    <scope>NUCLEOTIDE SEQUENCE</scope>
</reference>
<evidence type="ECO:0000313" key="3">
    <source>
        <dbReference type="WBParaSite" id="SVE_0084200.1"/>
    </source>
</evidence>
<reference evidence="3" key="2">
    <citation type="submission" date="2015-08" db="UniProtKB">
        <authorList>
            <consortium name="WormBaseParasite"/>
        </authorList>
    </citation>
    <scope>IDENTIFICATION</scope>
</reference>
<proteinExistence type="predicted"/>
<name>A0A0K0EWE2_STRVS</name>
<protein>
    <submittedName>
        <fullName evidence="3">F-box domain-containing protein</fullName>
    </submittedName>
</protein>
<feature type="domain" description="F-box" evidence="1">
    <location>
        <begin position="2"/>
        <end position="46"/>
    </location>
</feature>
<organism evidence="2 3">
    <name type="scientific">Strongyloides venezuelensis</name>
    <name type="common">Threadworm</name>
    <dbReference type="NCBI Taxonomy" id="75913"/>
    <lineage>
        <taxon>Eukaryota</taxon>
        <taxon>Metazoa</taxon>
        <taxon>Ecdysozoa</taxon>
        <taxon>Nematoda</taxon>
        <taxon>Chromadorea</taxon>
        <taxon>Rhabditida</taxon>
        <taxon>Tylenchina</taxon>
        <taxon>Panagrolaimomorpha</taxon>
        <taxon>Strongyloidoidea</taxon>
        <taxon>Strongyloididae</taxon>
        <taxon>Strongyloides</taxon>
    </lineage>
</organism>
<dbReference type="AlphaFoldDB" id="A0A0K0EWE2"/>
<evidence type="ECO:0000313" key="2">
    <source>
        <dbReference type="Proteomes" id="UP000035680"/>
    </source>
</evidence>
<dbReference type="Proteomes" id="UP000035680">
    <property type="component" value="Unassembled WGS sequence"/>
</dbReference>
<dbReference type="PROSITE" id="PS50181">
    <property type="entry name" value="FBOX"/>
    <property type="match status" value="1"/>
</dbReference>